<dbReference type="PANTHER" id="PTHR46094">
    <property type="entry name" value="INTEGRATOR COMPLEX SUBUNIT 9"/>
    <property type="match status" value="1"/>
</dbReference>
<dbReference type="SUPFAM" id="SSF56281">
    <property type="entry name" value="Metallo-hydrolase/oxidoreductase"/>
    <property type="match status" value="1"/>
</dbReference>
<sequence length="630" mass="71111">MILKLKDLTIMLDTKLDLTPILDYLPVGVVERKQNLKHWLPNAEIKRLLGTEANIYEIGGRVFLDSLPEAAIPEKGMVDFASIDVILVTSYNNILALPYITEYSGFNGKVLATEPTLQIGKLLMEELVTYNKNMQKRKKFSLWKQKDIQRLLPSPLCEYKDAISWETVYSSHDVSSCISKIQSVGFSEKIDILGLMQVTPVSSGLSIGSTNWILETDFHKIVYISNSSLFATHSMAMHQTSLKDADVCILNSLTQTHTLNPDAMLRDFCNNLATTLKSGGNVLVPCIPSGVIYDLFEYVCNFMDGSGLSFIPVYFVSPVAHSSLAHANIYGEWLNQNKQAKMYLPEPPFLHHELVKNGRIKHFSTVHDRLSNNFKSPCVVFTGHPSLRFGDVIHFMELWGGNHKNTIIFIDSEFNHIDALIPFQPLAMKAVFCPIDPRLNYHQANKLIKDITPKHLIIPEEYTTPPVMTPQRTDFVIFSDCPLQSYKGLDVLNISLKKDYSKIALSPELSQKLNPKQIEPGVALAMVKGKIVTRNNRHILKPYDGRKSPEKEKTDRLYGNVDVEQFVAALRDQGIRNAEFEETESGHIVHFPDKDAMIQLEPGNTHIINHVDEKLRVKIKNALLSCLLIV</sequence>
<dbReference type="GO" id="GO:0005737">
    <property type="term" value="C:cytoplasm"/>
    <property type="evidence" value="ECO:0007669"/>
    <property type="project" value="UniProtKB-SubCell"/>
</dbReference>
<dbReference type="InterPro" id="IPR036866">
    <property type="entry name" value="RibonucZ/Hydroxyglut_hydro"/>
</dbReference>
<keyword evidence="8" id="KW-1185">Reference proteome</keyword>
<dbReference type="InterPro" id="IPR022712">
    <property type="entry name" value="Beta_Casp"/>
</dbReference>
<comment type="similarity">
    <text evidence="3">Belongs to the metallo-beta-lactamase superfamily. RNA-metabolizing metallo-beta-lactamase-like family. INTS9 subfamily.</text>
</comment>
<evidence type="ECO:0000256" key="4">
    <source>
        <dbReference type="ARBA" id="ARBA00022490"/>
    </source>
</evidence>
<dbReference type="PANTHER" id="PTHR46094:SF1">
    <property type="entry name" value="INTEGRATOR COMPLEX SUBUNIT 9"/>
    <property type="match status" value="1"/>
</dbReference>
<accession>A0A7M5XKH3</accession>
<dbReference type="Pfam" id="PF16661">
    <property type="entry name" value="Lactamase_B_6"/>
    <property type="match status" value="1"/>
</dbReference>
<feature type="domain" description="Beta-Casp" evidence="6">
    <location>
        <begin position="292"/>
        <end position="421"/>
    </location>
</feature>
<evidence type="ECO:0000259" key="6">
    <source>
        <dbReference type="SMART" id="SM01027"/>
    </source>
</evidence>
<protein>
    <recommendedName>
        <fullName evidence="6">Beta-Casp domain-containing protein</fullName>
    </recommendedName>
</protein>
<dbReference type="AlphaFoldDB" id="A0A7M5XKH3"/>
<evidence type="ECO:0000256" key="5">
    <source>
        <dbReference type="ARBA" id="ARBA00023242"/>
    </source>
</evidence>
<dbReference type="Proteomes" id="UP000594262">
    <property type="component" value="Unplaced"/>
</dbReference>
<dbReference type="Pfam" id="PF10996">
    <property type="entry name" value="Beta-Casp"/>
    <property type="match status" value="1"/>
</dbReference>
<organism evidence="7 8">
    <name type="scientific">Clytia hemisphaerica</name>
    <dbReference type="NCBI Taxonomy" id="252671"/>
    <lineage>
        <taxon>Eukaryota</taxon>
        <taxon>Metazoa</taxon>
        <taxon>Cnidaria</taxon>
        <taxon>Hydrozoa</taxon>
        <taxon>Hydroidolina</taxon>
        <taxon>Leptothecata</taxon>
        <taxon>Obeliida</taxon>
        <taxon>Clytiidae</taxon>
        <taxon>Clytia</taxon>
    </lineage>
</organism>
<evidence type="ECO:0000313" key="8">
    <source>
        <dbReference type="Proteomes" id="UP000594262"/>
    </source>
</evidence>
<evidence type="ECO:0000256" key="2">
    <source>
        <dbReference type="ARBA" id="ARBA00004496"/>
    </source>
</evidence>
<dbReference type="InterPro" id="IPR027074">
    <property type="entry name" value="Integrator_9su"/>
</dbReference>
<dbReference type="OrthoDB" id="5600060at2759"/>
<proteinExistence type="inferred from homology"/>
<name>A0A7M5XKH3_9CNID</name>
<dbReference type="InterPro" id="IPR048660">
    <property type="entry name" value="IntS9-like_C"/>
</dbReference>
<keyword evidence="4" id="KW-0963">Cytoplasm</keyword>
<evidence type="ECO:0000313" key="7">
    <source>
        <dbReference type="EnsemblMetazoa" id="CLYHEMP024430.1"/>
    </source>
</evidence>
<dbReference type="RefSeq" id="XP_066920763.1">
    <property type="nucleotide sequence ID" value="XM_067064662.1"/>
</dbReference>
<dbReference type="Gene3D" id="3.60.15.10">
    <property type="entry name" value="Ribonuclease Z/Hydroxyacylglutathione hydrolase-like"/>
    <property type="match status" value="1"/>
</dbReference>
<dbReference type="GO" id="GO:0034472">
    <property type="term" value="P:snRNA 3'-end processing"/>
    <property type="evidence" value="ECO:0007669"/>
    <property type="project" value="TreeGrafter"/>
</dbReference>
<comment type="subcellular location">
    <subcellularLocation>
        <location evidence="2">Cytoplasm</location>
    </subcellularLocation>
    <subcellularLocation>
        <location evidence="1">Nucleus</location>
    </subcellularLocation>
</comment>
<reference evidence="7" key="1">
    <citation type="submission" date="2021-01" db="UniProtKB">
        <authorList>
            <consortium name="EnsemblMetazoa"/>
        </authorList>
    </citation>
    <scope>IDENTIFICATION</scope>
</reference>
<evidence type="ECO:0000256" key="3">
    <source>
        <dbReference type="ARBA" id="ARBA00006861"/>
    </source>
</evidence>
<evidence type="ECO:0000256" key="1">
    <source>
        <dbReference type="ARBA" id="ARBA00004123"/>
    </source>
</evidence>
<dbReference type="InterPro" id="IPR001279">
    <property type="entry name" value="Metallo-B-lactamas"/>
</dbReference>
<dbReference type="GeneID" id="136808120"/>
<dbReference type="EnsemblMetazoa" id="CLYHEMT024430.1">
    <property type="protein sequence ID" value="CLYHEMP024430.1"/>
    <property type="gene ID" value="CLYHEMG024430"/>
</dbReference>
<dbReference type="Pfam" id="PF21382">
    <property type="entry name" value="IntS9_C"/>
    <property type="match status" value="1"/>
</dbReference>
<dbReference type="SMART" id="SM01027">
    <property type="entry name" value="Beta-Casp"/>
    <property type="match status" value="1"/>
</dbReference>
<dbReference type="GO" id="GO:0032039">
    <property type="term" value="C:integrator complex"/>
    <property type="evidence" value="ECO:0007669"/>
    <property type="project" value="InterPro"/>
</dbReference>
<keyword evidence="5" id="KW-0539">Nucleus</keyword>